<dbReference type="EMBL" id="QUWK01000002">
    <property type="protein sequence ID" value="RFU95814.1"/>
    <property type="molecule type" value="Genomic_DNA"/>
</dbReference>
<feature type="transmembrane region" description="Helical" evidence="5">
    <location>
        <begin position="69"/>
        <end position="93"/>
    </location>
</feature>
<evidence type="ECO:0000313" key="6">
    <source>
        <dbReference type="EMBL" id="RFU95814.1"/>
    </source>
</evidence>
<feature type="transmembrane region" description="Helical" evidence="5">
    <location>
        <begin position="231"/>
        <end position="251"/>
    </location>
</feature>
<gene>
    <name evidence="6" type="ORF">DYP60_02070</name>
</gene>
<dbReference type="Proteomes" id="UP000264002">
    <property type="component" value="Unassembled WGS sequence"/>
</dbReference>
<dbReference type="Pfam" id="PF01758">
    <property type="entry name" value="SBF"/>
    <property type="match status" value="1"/>
</dbReference>
<proteinExistence type="predicted"/>
<evidence type="ECO:0000256" key="5">
    <source>
        <dbReference type="SAM" id="Phobius"/>
    </source>
</evidence>
<comment type="caution">
    <text evidence="6">The sequence shown here is derived from an EMBL/GenBank/DDBJ whole genome shotgun (WGS) entry which is preliminary data.</text>
</comment>
<reference evidence="6 7" key="2">
    <citation type="submission" date="2018-09" db="EMBL/GenBank/DDBJ databases">
        <title>Genome of Sphaerochaeta halotolerans strain 4-11.</title>
        <authorList>
            <person name="Nazina T.N."/>
            <person name="Sokolova D.S."/>
        </authorList>
    </citation>
    <scope>NUCLEOTIDE SEQUENCE [LARGE SCALE GENOMIC DNA]</scope>
    <source>
        <strain evidence="6 7">4-11</strain>
    </source>
</reference>
<feature type="transmembrane region" description="Helical" evidence="5">
    <location>
        <begin position="99"/>
        <end position="119"/>
    </location>
</feature>
<protein>
    <submittedName>
        <fullName evidence="6">Bile acid:sodium symporter family protein</fullName>
    </submittedName>
</protein>
<evidence type="ECO:0000256" key="4">
    <source>
        <dbReference type="ARBA" id="ARBA00023136"/>
    </source>
</evidence>
<dbReference type="AlphaFoldDB" id="A0A372MJ99"/>
<evidence type="ECO:0000256" key="3">
    <source>
        <dbReference type="ARBA" id="ARBA00022989"/>
    </source>
</evidence>
<evidence type="ECO:0000313" key="7">
    <source>
        <dbReference type="Proteomes" id="UP000264002"/>
    </source>
</evidence>
<sequence length="317" mass="34189">MASLQDINKRFNAVMPFITPIGVVLGLLLGHRLDPYRFLGTYLFAFITFVGALGVSYRQFAQIVHRMTSVLLVLFCAHIVLPVLVALLGRVVFPTQPDIVTGFILLSSIPIAVTAFIWSTIYDGDAALALSLIILDTLLSPLLTPLTIRVLADTSVVIDQGGIMSSLLVMIVLPSLVGMLVTQTMPKVAKGAVLYLSPITKPLLIAVVVINVGVLAGSLSFSWVYVPLLLMNFFVIVLGFLLVYVLARYVLNVDRPSLVSMTFTGGMRNISAALVLATTYFSPLAALPVILGILFQQTFVGLLGGVLFARRGKHLSS</sequence>
<organism evidence="6 7">
    <name type="scientific">Sphaerochaeta halotolerans</name>
    <dbReference type="NCBI Taxonomy" id="2293840"/>
    <lineage>
        <taxon>Bacteria</taxon>
        <taxon>Pseudomonadati</taxon>
        <taxon>Spirochaetota</taxon>
        <taxon>Spirochaetia</taxon>
        <taxon>Spirochaetales</taxon>
        <taxon>Sphaerochaetaceae</taxon>
        <taxon>Sphaerochaeta</taxon>
    </lineage>
</organism>
<feature type="transmembrane region" description="Helical" evidence="5">
    <location>
        <begin position="203"/>
        <end position="225"/>
    </location>
</feature>
<keyword evidence="7" id="KW-1185">Reference proteome</keyword>
<accession>A0A372MJ99</accession>
<feature type="transmembrane region" description="Helical" evidence="5">
    <location>
        <begin position="12"/>
        <end position="30"/>
    </location>
</feature>
<dbReference type="PANTHER" id="PTHR10361:SF28">
    <property type="entry name" value="P3 PROTEIN-RELATED"/>
    <property type="match status" value="1"/>
</dbReference>
<keyword evidence="4 5" id="KW-0472">Membrane</keyword>
<feature type="transmembrane region" description="Helical" evidence="5">
    <location>
        <begin position="163"/>
        <end position="182"/>
    </location>
</feature>
<name>A0A372MJ99_9SPIR</name>
<keyword evidence="3 5" id="KW-1133">Transmembrane helix</keyword>
<feature type="transmembrane region" description="Helical" evidence="5">
    <location>
        <begin position="126"/>
        <end position="143"/>
    </location>
</feature>
<comment type="subcellular location">
    <subcellularLocation>
        <location evidence="1">Membrane</location>
        <topology evidence="1">Multi-pass membrane protein</topology>
    </subcellularLocation>
</comment>
<dbReference type="GO" id="GO:0016020">
    <property type="term" value="C:membrane"/>
    <property type="evidence" value="ECO:0007669"/>
    <property type="project" value="UniProtKB-SubCell"/>
</dbReference>
<evidence type="ECO:0000256" key="1">
    <source>
        <dbReference type="ARBA" id="ARBA00004141"/>
    </source>
</evidence>
<keyword evidence="2 5" id="KW-0812">Transmembrane</keyword>
<dbReference type="InterPro" id="IPR004710">
    <property type="entry name" value="Bilac:Na_transpt"/>
</dbReference>
<dbReference type="Gene3D" id="1.20.1530.20">
    <property type="match status" value="1"/>
</dbReference>
<reference evidence="7" key="1">
    <citation type="submission" date="2018-08" db="EMBL/GenBank/DDBJ databases">
        <authorList>
            <person name="Grouzdev D.S."/>
            <person name="Krutkina M.S."/>
        </authorList>
    </citation>
    <scope>NUCLEOTIDE SEQUENCE [LARGE SCALE GENOMIC DNA]</scope>
    <source>
        <strain evidence="7">4-11</strain>
    </source>
</reference>
<feature type="transmembrane region" description="Helical" evidence="5">
    <location>
        <begin position="36"/>
        <end position="57"/>
    </location>
</feature>
<dbReference type="RefSeq" id="WP_117329211.1">
    <property type="nucleotide sequence ID" value="NZ_QUWK01000002.1"/>
</dbReference>
<dbReference type="InterPro" id="IPR038770">
    <property type="entry name" value="Na+/solute_symporter_sf"/>
</dbReference>
<evidence type="ECO:0000256" key="2">
    <source>
        <dbReference type="ARBA" id="ARBA00022692"/>
    </source>
</evidence>
<dbReference type="InterPro" id="IPR002657">
    <property type="entry name" value="BilAc:Na_symport/Acr3"/>
</dbReference>
<dbReference type="PANTHER" id="PTHR10361">
    <property type="entry name" value="SODIUM-BILE ACID COTRANSPORTER"/>
    <property type="match status" value="1"/>
</dbReference>